<evidence type="ECO:0000313" key="4">
    <source>
        <dbReference type="Proteomes" id="UP000614047"/>
    </source>
</evidence>
<dbReference type="Proteomes" id="UP000614047">
    <property type="component" value="Unassembled WGS sequence"/>
</dbReference>
<feature type="domain" description="AB hydrolase-1" evidence="2">
    <location>
        <begin position="145"/>
        <end position="377"/>
    </location>
</feature>
<organism evidence="3 4">
    <name type="scientific">Actinomadura viridis</name>
    <dbReference type="NCBI Taxonomy" id="58110"/>
    <lineage>
        <taxon>Bacteria</taxon>
        <taxon>Bacillati</taxon>
        <taxon>Actinomycetota</taxon>
        <taxon>Actinomycetes</taxon>
        <taxon>Streptosporangiales</taxon>
        <taxon>Thermomonosporaceae</taxon>
        <taxon>Actinomadura</taxon>
    </lineage>
</organism>
<comment type="caution">
    <text evidence="3">The sequence shown here is derived from an EMBL/GenBank/DDBJ whole genome shotgun (WGS) entry which is preliminary data.</text>
</comment>
<feature type="region of interest" description="Disordered" evidence="1">
    <location>
        <begin position="108"/>
        <end position="143"/>
    </location>
</feature>
<dbReference type="InterPro" id="IPR029058">
    <property type="entry name" value="AB_hydrolase_fold"/>
</dbReference>
<dbReference type="Gene3D" id="3.40.50.1820">
    <property type="entry name" value="alpha/beta hydrolase"/>
    <property type="match status" value="1"/>
</dbReference>
<dbReference type="InterPro" id="IPR000073">
    <property type="entry name" value="AB_hydrolase_1"/>
</dbReference>
<keyword evidence="4" id="KW-1185">Reference proteome</keyword>
<feature type="compositionally biased region" description="Basic residues" evidence="1">
    <location>
        <begin position="128"/>
        <end position="143"/>
    </location>
</feature>
<evidence type="ECO:0000259" key="2">
    <source>
        <dbReference type="Pfam" id="PF00561"/>
    </source>
</evidence>
<evidence type="ECO:0000256" key="1">
    <source>
        <dbReference type="SAM" id="MobiDB-lite"/>
    </source>
</evidence>
<reference evidence="3" key="1">
    <citation type="submission" date="2020-11" db="EMBL/GenBank/DDBJ databases">
        <title>Sequencing the genomes of 1000 actinobacteria strains.</title>
        <authorList>
            <person name="Klenk H.-P."/>
        </authorList>
    </citation>
    <scope>NUCLEOTIDE SEQUENCE</scope>
    <source>
        <strain evidence="3">DSM 43175</strain>
    </source>
</reference>
<dbReference type="EMBL" id="JADOUA010000001">
    <property type="protein sequence ID" value="MBG6086476.1"/>
    <property type="molecule type" value="Genomic_DNA"/>
</dbReference>
<name>A0A931DF93_9ACTN</name>
<dbReference type="Pfam" id="PF00561">
    <property type="entry name" value="Abhydrolase_1"/>
    <property type="match status" value="1"/>
</dbReference>
<accession>A0A931DF93</accession>
<proteinExistence type="predicted"/>
<evidence type="ECO:0000313" key="3">
    <source>
        <dbReference type="EMBL" id="MBG6086476.1"/>
    </source>
</evidence>
<feature type="compositionally biased region" description="Basic and acidic residues" evidence="1">
    <location>
        <begin position="108"/>
        <end position="127"/>
    </location>
</feature>
<sequence length="402" mass="43075">MASGRRRRMGVAGAVAGVGAAGVGAAVGLRRLAVGRVRLRPDPDADEPFGELRGRPLTVQADDGVPLYVEVDGPDDAPLTIVFSHGYTLNQDSWHFQRRDLAAGLDRAAGRDHGKDHAKDHGKDHAKYAKHAKRPGAKQPGGRRLRLVFWDQRSHGRSGRSKPTHATVDQTGEDLYTVLRATVEPDAPVVLVGHSMGGMSVMALAHRHPELFEGGKGEPRVVGVALVNTSCGDLAEMTLGLPLVLAKVLRPLAPGTLRGLGRQADLVDRARALGADFAFIVTRRMAFADRYVSPTVVAFLEQMIRATPIDVIAEFYPELLAHDKTAALETIGRVPVLVMSGGEDRLTPPQHGRSIAEALPDAEYVEVGDAGHVLPLEYPGVVTGGLRRLVGRIGSAREERTA</sequence>
<dbReference type="GO" id="GO:0003824">
    <property type="term" value="F:catalytic activity"/>
    <property type="evidence" value="ECO:0007669"/>
    <property type="project" value="UniProtKB-ARBA"/>
</dbReference>
<dbReference type="AlphaFoldDB" id="A0A931DF93"/>
<protein>
    <submittedName>
        <fullName evidence="3">Pimeloyl-ACP methyl ester carboxylesterase</fullName>
    </submittedName>
</protein>
<dbReference type="PANTHER" id="PTHR43433:SF1">
    <property type="entry name" value="BLL5160 PROTEIN"/>
    <property type="match status" value="1"/>
</dbReference>
<dbReference type="SUPFAM" id="SSF53474">
    <property type="entry name" value="alpha/beta-Hydrolases"/>
    <property type="match status" value="1"/>
</dbReference>
<dbReference type="RefSeq" id="WP_197009473.1">
    <property type="nucleotide sequence ID" value="NZ_BAABES010000013.1"/>
</dbReference>
<gene>
    <name evidence="3" type="ORF">IW256_000589</name>
</gene>
<dbReference type="InterPro" id="IPR050471">
    <property type="entry name" value="AB_hydrolase"/>
</dbReference>
<dbReference type="PANTHER" id="PTHR43433">
    <property type="entry name" value="HYDROLASE, ALPHA/BETA FOLD FAMILY PROTEIN"/>
    <property type="match status" value="1"/>
</dbReference>